<keyword evidence="6" id="KW-0503">Monooxygenase</keyword>
<dbReference type="GO" id="GO:0016705">
    <property type="term" value="F:oxidoreductase activity, acting on paired donors, with incorporation or reduction of molecular oxygen"/>
    <property type="evidence" value="ECO:0007669"/>
    <property type="project" value="InterPro"/>
</dbReference>
<comment type="caution">
    <text evidence="8">The sequence shown here is derived from an EMBL/GenBank/DDBJ whole genome shotgun (WGS) entry which is preliminary data.</text>
</comment>
<dbReference type="Gene3D" id="1.10.630.10">
    <property type="entry name" value="Cytochrome P450"/>
    <property type="match status" value="1"/>
</dbReference>
<dbReference type="GO" id="GO:0005506">
    <property type="term" value="F:iron ion binding"/>
    <property type="evidence" value="ECO:0007669"/>
    <property type="project" value="InterPro"/>
</dbReference>
<evidence type="ECO:0000256" key="5">
    <source>
        <dbReference type="PIRSR" id="PIRSR602401-1"/>
    </source>
</evidence>
<keyword evidence="7" id="KW-0812">Transmembrane</keyword>
<dbReference type="GO" id="GO:0020037">
    <property type="term" value="F:heme binding"/>
    <property type="evidence" value="ECO:0007669"/>
    <property type="project" value="InterPro"/>
</dbReference>
<dbReference type="STRING" id="1182545.A0A072PUJ1"/>
<dbReference type="PANTHER" id="PTHR46300">
    <property type="entry name" value="P450, PUTATIVE (EUROFUNG)-RELATED-RELATED"/>
    <property type="match status" value="1"/>
</dbReference>
<dbReference type="GeneID" id="25276450"/>
<comment type="similarity">
    <text evidence="1 6">Belongs to the cytochrome P450 family.</text>
</comment>
<dbReference type="SUPFAM" id="SSF48264">
    <property type="entry name" value="Cytochrome P450"/>
    <property type="match status" value="1"/>
</dbReference>
<keyword evidence="4 5" id="KW-0408">Iron</keyword>
<dbReference type="InterPro" id="IPR001128">
    <property type="entry name" value="Cyt_P450"/>
</dbReference>
<dbReference type="Pfam" id="PF00067">
    <property type="entry name" value="p450"/>
    <property type="match status" value="1"/>
</dbReference>
<dbReference type="PANTHER" id="PTHR46300:SF4">
    <property type="entry name" value="CYTOCHROME P450 98A3"/>
    <property type="match status" value="1"/>
</dbReference>
<dbReference type="InterPro" id="IPR036396">
    <property type="entry name" value="Cyt_P450_sf"/>
</dbReference>
<keyword evidence="7" id="KW-0472">Membrane</keyword>
<feature type="transmembrane region" description="Helical" evidence="7">
    <location>
        <begin position="23"/>
        <end position="44"/>
    </location>
</feature>
<keyword evidence="5 6" id="KW-0349">Heme</keyword>
<dbReference type="HOGENOM" id="CLU_001570_2_1_1"/>
<accession>A0A072PUJ1</accession>
<dbReference type="AlphaFoldDB" id="A0A072PUJ1"/>
<dbReference type="VEuPathDB" id="FungiDB:A1O9_01504"/>
<evidence type="ECO:0000256" key="2">
    <source>
        <dbReference type="ARBA" id="ARBA00022723"/>
    </source>
</evidence>
<evidence type="ECO:0008006" key="10">
    <source>
        <dbReference type="Google" id="ProtNLM"/>
    </source>
</evidence>
<evidence type="ECO:0000313" key="8">
    <source>
        <dbReference type="EMBL" id="KEF63526.1"/>
    </source>
</evidence>
<keyword evidence="9" id="KW-1185">Reference proteome</keyword>
<sequence length="545" mass="62027">MGVIHTQDFSVVKSLFAASPQTLLALVIVTVIAAPVVWVLVDYVRILRLRRRMPPGPFPLPLVGNFFAIPKIKPWIAWEKWAEYYGNPMVTIWNGHRPIIMCNDIWTISDLLDKRASIYSSRARMVVMGDCLNQTTSNQVCQVYGDQWRLHRRLMHTIVGSQAVRSHRSFQSNESKILVRDLLEKPNDFVMSIERYSCSVVSIIGWGRRIDRMNDYVAQCALGFMEGVDYIIPGLFIMEAVPFLATLPGWIYPLPSTILNNAKRFQRYFYALCKEGSGVRKDNFAKKLLDQQEKTGLSNEEVACMTANLIGGGVDTTSSSMISFILAMCVFKDTQKKAQEELDRVVGRDRSPDWSDEASLPYVNALATEVLRWRTVTILGGIPHAPIQDDEYRGYLIPKDTSITGNVWAIHRNPQDFPEPDTFRPERFLNGLERPYPNKQGHNAFGWGRRVCPGQPLAEQGLFMTIARILWAYNIEPGLDDNGNEVQLDIFAYTKSENMRPEPFKARFTPRTPRIAEIILEDARIARDELRPYDGESKLTLESVG</sequence>
<organism evidence="8 9">
    <name type="scientific">Exophiala aquamarina CBS 119918</name>
    <dbReference type="NCBI Taxonomy" id="1182545"/>
    <lineage>
        <taxon>Eukaryota</taxon>
        <taxon>Fungi</taxon>
        <taxon>Dikarya</taxon>
        <taxon>Ascomycota</taxon>
        <taxon>Pezizomycotina</taxon>
        <taxon>Eurotiomycetes</taxon>
        <taxon>Chaetothyriomycetidae</taxon>
        <taxon>Chaetothyriales</taxon>
        <taxon>Herpotrichiellaceae</taxon>
        <taxon>Exophiala</taxon>
    </lineage>
</organism>
<dbReference type="PRINTS" id="PR00463">
    <property type="entry name" value="EP450I"/>
</dbReference>
<reference evidence="8 9" key="1">
    <citation type="submission" date="2013-03" db="EMBL/GenBank/DDBJ databases">
        <title>The Genome Sequence of Exophiala aquamarina CBS 119918.</title>
        <authorList>
            <consortium name="The Broad Institute Genomics Platform"/>
            <person name="Cuomo C."/>
            <person name="de Hoog S."/>
            <person name="Gorbushina A."/>
            <person name="Walker B."/>
            <person name="Young S.K."/>
            <person name="Zeng Q."/>
            <person name="Gargeya S."/>
            <person name="Fitzgerald M."/>
            <person name="Haas B."/>
            <person name="Abouelleil A."/>
            <person name="Allen A.W."/>
            <person name="Alvarado L."/>
            <person name="Arachchi H.M."/>
            <person name="Berlin A.M."/>
            <person name="Chapman S.B."/>
            <person name="Gainer-Dewar J."/>
            <person name="Goldberg J."/>
            <person name="Griggs A."/>
            <person name="Gujja S."/>
            <person name="Hansen M."/>
            <person name="Howarth C."/>
            <person name="Imamovic A."/>
            <person name="Ireland A."/>
            <person name="Larimer J."/>
            <person name="McCowan C."/>
            <person name="Murphy C."/>
            <person name="Pearson M."/>
            <person name="Poon T.W."/>
            <person name="Priest M."/>
            <person name="Roberts A."/>
            <person name="Saif S."/>
            <person name="Shea T."/>
            <person name="Sisk P."/>
            <person name="Sykes S."/>
            <person name="Wortman J."/>
            <person name="Nusbaum C."/>
            <person name="Birren B."/>
        </authorList>
    </citation>
    <scope>NUCLEOTIDE SEQUENCE [LARGE SCALE GENOMIC DNA]</scope>
    <source>
        <strain evidence="8 9">CBS 119918</strain>
    </source>
</reference>
<evidence type="ECO:0000256" key="3">
    <source>
        <dbReference type="ARBA" id="ARBA00023002"/>
    </source>
</evidence>
<dbReference type="EMBL" id="AMGV01000001">
    <property type="protein sequence ID" value="KEF63526.1"/>
    <property type="molecule type" value="Genomic_DNA"/>
</dbReference>
<dbReference type="OrthoDB" id="1103324at2759"/>
<evidence type="ECO:0000256" key="4">
    <source>
        <dbReference type="ARBA" id="ARBA00023004"/>
    </source>
</evidence>
<protein>
    <recommendedName>
        <fullName evidence="10">Cytochrome P450 oxidoreductase</fullName>
    </recommendedName>
</protein>
<dbReference type="InterPro" id="IPR017972">
    <property type="entry name" value="Cyt_P450_CS"/>
</dbReference>
<dbReference type="Proteomes" id="UP000027920">
    <property type="component" value="Unassembled WGS sequence"/>
</dbReference>
<evidence type="ECO:0000256" key="7">
    <source>
        <dbReference type="SAM" id="Phobius"/>
    </source>
</evidence>
<dbReference type="RefSeq" id="XP_013266116.1">
    <property type="nucleotide sequence ID" value="XM_013410662.1"/>
</dbReference>
<proteinExistence type="inferred from homology"/>
<evidence type="ECO:0000313" key="9">
    <source>
        <dbReference type="Proteomes" id="UP000027920"/>
    </source>
</evidence>
<comment type="cofactor">
    <cofactor evidence="5">
        <name>heme</name>
        <dbReference type="ChEBI" id="CHEBI:30413"/>
    </cofactor>
</comment>
<gene>
    <name evidence="8" type="ORF">A1O9_01504</name>
</gene>
<dbReference type="GO" id="GO:0004497">
    <property type="term" value="F:monooxygenase activity"/>
    <property type="evidence" value="ECO:0007669"/>
    <property type="project" value="UniProtKB-KW"/>
</dbReference>
<keyword evidence="3 6" id="KW-0560">Oxidoreductase</keyword>
<dbReference type="InterPro" id="IPR002401">
    <property type="entry name" value="Cyt_P450_E_grp-I"/>
</dbReference>
<dbReference type="PROSITE" id="PS00086">
    <property type="entry name" value="CYTOCHROME_P450"/>
    <property type="match status" value="1"/>
</dbReference>
<keyword evidence="7" id="KW-1133">Transmembrane helix</keyword>
<evidence type="ECO:0000256" key="1">
    <source>
        <dbReference type="ARBA" id="ARBA00010617"/>
    </source>
</evidence>
<dbReference type="CDD" id="cd11065">
    <property type="entry name" value="CYP64-like"/>
    <property type="match status" value="1"/>
</dbReference>
<name>A0A072PUJ1_9EURO</name>
<evidence type="ECO:0000256" key="6">
    <source>
        <dbReference type="RuleBase" id="RU000461"/>
    </source>
</evidence>
<keyword evidence="2 5" id="KW-0479">Metal-binding</keyword>
<dbReference type="InterPro" id="IPR050364">
    <property type="entry name" value="Cytochrome_P450_fung"/>
</dbReference>
<feature type="binding site" description="axial binding residue" evidence="5">
    <location>
        <position position="452"/>
    </location>
    <ligand>
        <name>heme</name>
        <dbReference type="ChEBI" id="CHEBI:30413"/>
    </ligand>
    <ligandPart>
        <name>Fe</name>
        <dbReference type="ChEBI" id="CHEBI:18248"/>
    </ligandPart>
</feature>